<organism evidence="2">
    <name type="scientific">bioreactor metagenome</name>
    <dbReference type="NCBI Taxonomy" id="1076179"/>
    <lineage>
        <taxon>unclassified sequences</taxon>
        <taxon>metagenomes</taxon>
        <taxon>ecological metagenomes</taxon>
    </lineage>
</organism>
<comment type="caution">
    <text evidence="2">The sequence shown here is derived from an EMBL/GenBank/DDBJ whole genome shotgun (WGS) entry which is preliminary data.</text>
</comment>
<dbReference type="EMBL" id="VSSQ01000010">
    <property type="protein sequence ID" value="MPL59710.1"/>
    <property type="molecule type" value="Genomic_DNA"/>
</dbReference>
<gene>
    <name evidence="2" type="ORF">SDC9_05265</name>
</gene>
<dbReference type="Pfam" id="PF07687">
    <property type="entry name" value="M20_dimer"/>
    <property type="match status" value="1"/>
</dbReference>
<reference evidence="2" key="1">
    <citation type="submission" date="2019-08" db="EMBL/GenBank/DDBJ databases">
        <authorList>
            <person name="Kucharzyk K."/>
            <person name="Murdoch R.W."/>
            <person name="Higgins S."/>
            <person name="Loffler F."/>
        </authorList>
    </citation>
    <scope>NUCLEOTIDE SEQUENCE</scope>
</reference>
<dbReference type="NCBIfam" id="TIGR01891">
    <property type="entry name" value="amidohydrolases"/>
    <property type="match status" value="1"/>
</dbReference>
<protein>
    <submittedName>
        <fullName evidence="2">N-acetyldiaminopimelate deacetylase</fullName>
        <ecNumber evidence="2">3.5.1.47</ecNumber>
    </submittedName>
</protein>
<proteinExistence type="predicted"/>
<sequence>MDKTALKKIAADAIEASKDRLITIGRDLYAMPEPGFREFKTSAYVERVLTSLGLKVENSIAITGLRAVAKGKSHNSNIGIMGELDSLLMPGHPRADQDTGAAHACGHHAQLTMMLGTAFGLVGSDLIKELDGDITLLAVPAEEVIELSYRRELAKAGKIRFFGGKQEFIRLGVFDDIDAVLCSHITNSKEPYFDHSKSYNGVLHKSARFIGKSSHAALSPQLGVNALHAAVSAINNINALREKLDEKYHMRVHYIITKGGDSPNIIPDDVRMELGVRASTAEMMVEANKSVNRALIAGAEALGAKVEINDQGAYLPLHQHRELGLLYAENAKALVGPHFVHDLVEESRGSSTDAGDLASVVPAIHPNFGGSCGPAHTNDFDICDEYLAYVQPSKVAAMTVIDLLYDGAAACRKIRNDFVPLFNSKEEYCDFFTKFEER</sequence>
<dbReference type="SUPFAM" id="SSF55031">
    <property type="entry name" value="Bacterial exopeptidase dimerisation domain"/>
    <property type="match status" value="1"/>
</dbReference>
<dbReference type="InterPro" id="IPR017144">
    <property type="entry name" value="Xaa-Arg_dipeptidase"/>
</dbReference>
<dbReference type="Gene3D" id="3.30.70.360">
    <property type="match status" value="1"/>
</dbReference>
<dbReference type="Pfam" id="PF01546">
    <property type="entry name" value="Peptidase_M20"/>
    <property type="match status" value="1"/>
</dbReference>
<dbReference type="InterPro" id="IPR052030">
    <property type="entry name" value="Peptidase_M20/M20A_hydrolases"/>
</dbReference>
<dbReference type="PIRSF" id="PIRSF037226">
    <property type="entry name" value="Amidohydrolase_ACY1L2_prd"/>
    <property type="match status" value="1"/>
</dbReference>
<keyword evidence="2" id="KW-0378">Hydrolase</keyword>
<dbReference type="GO" id="GO:0016805">
    <property type="term" value="F:dipeptidase activity"/>
    <property type="evidence" value="ECO:0007669"/>
    <property type="project" value="InterPro"/>
</dbReference>
<evidence type="ECO:0000259" key="1">
    <source>
        <dbReference type="Pfam" id="PF07687"/>
    </source>
</evidence>
<dbReference type="PANTHER" id="PTHR30575">
    <property type="entry name" value="PEPTIDASE M20"/>
    <property type="match status" value="1"/>
</dbReference>
<dbReference type="InterPro" id="IPR011650">
    <property type="entry name" value="Peptidase_M20_dimer"/>
</dbReference>
<dbReference type="AlphaFoldDB" id="A0A644SYE5"/>
<name>A0A644SYE5_9ZZZZ</name>
<feature type="domain" description="Peptidase M20 dimerisation" evidence="1">
    <location>
        <begin position="208"/>
        <end position="295"/>
    </location>
</feature>
<dbReference type="SUPFAM" id="SSF53187">
    <property type="entry name" value="Zn-dependent exopeptidases"/>
    <property type="match status" value="1"/>
</dbReference>
<dbReference type="InterPro" id="IPR002933">
    <property type="entry name" value="Peptidase_M20"/>
</dbReference>
<accession>A0A644SYE5</accession>
<dbReference type="GO" id="GO:0050118">
    <property type="term" value="F:N-acetyldiaminopimelate deacetylase activity"/>
    <property type="evidence" value="ECO:0007669"/>
    <property type="project" value="UniProtKB-EC"/>
</dbReference>
<dbReference type="GO" id="GO:0071713">
    <property type="term" value="F:para-aminobenzoyl-glutamate hydrolase activity"/>
    <property type="evidence" value="ECO:0007669"/>
    <property type="project" value="TreeGrafter"/>
</dbReference>
<dbReference type="Gene3D" id="3.40.630.10">
    <property type="entry name" value="Zn peptidases"/>
    <property type="match status" value="1"/>
</dbReference>
<evidence type="ECO:0000313" key="2">
    <source>
        <dbReference type="EMBL" id="MPL59710.1"/>
    </source>
</evidence>
<dbReference type="EC" id="3.5.1.47" evidence="2"/>
<dbReference type="GO" id="GO:0046657">
    <property type="term" value="P:folic acid catabolic process"/>
    <property type="evidence" value="ECO:0007669"/>
    <property type="project" value="TreeGrafter"/>
</dbReference>
<dbReference type="GO" id="GO:0005737">
    <property type="term" value="C:cytoplasm"/>
    <property type="evidence" value="ECO:0007669"/>
    <property type="project" value="TreeGrafter"/>
</dbReference>
<dbReference type="PANTHER" id="PTHR30575:SF3">
    <property type="entry name" value="PEPTIDASE M20 DIMERISATION DOMAIN-CONTAINING PROTEIN"/>
    <property type="match status" value="1"/>
</dbReference>
<dbReference type="InterPro" id="IPR036264">
    <property type="entry name" value="Bact_exopeptidase_dim_dom"/>
</dbReference>
<dbReference type="InterPro" id="IPR017439">
    <property type="entry name" value="Amidohydrolase"/>
</dbReference>